<evidence type="ECO:0000256" key="1">
    <source>
        <dbReference type="ARBA" id="ARBA00022801"/>
    </source>
</evidence>
<dbReference type="SUPFAM" id="SSF52738">
    <property type="entry name" value="Methylesterase CheB, C-terminal domain"/>
    <property type="match status" value="1"/>
</dbReference>
<feature type="domain" description="CheB-type methylesterase" evidence="5">
    <location>
        <begin position="8"/>
        <end position="191"/>
    </location>
</feature>
<dbReference type="Gene3D" id="3.40.50.180">
    <property type="entry name" value="Methylesterase CheB, C-terminal domain"/>
    <property type="match status" value="1"/>
</dbReference>
<dbReference type="GO" id="GO:0006935">
    <property type="term" value="P:chemotaxis"/>
    <property type="evidence" value="ECO:0007669"/>
    <property type="project" value="UniProtKB-UniRule"/>
</dbReference>
<comment type="catalytic activity">
    <reaction evidence="3">
        <text>[protein]-L-glutamate 5-O-methyl ester + H2O = L-glutamyl-[protein] + methanol + H(+)</text>
        <dbReference type="Rhea" id="RHEA:23236"/>
        <dbReference type="Rhea" id="RHEA-COMP:10208"/>
        <dbReference type="Rhea" id="RHEA-COMP:10311"/>
        <dbReference type="ChEBI" id="CHEBI:15377"/>
        <dbReference type="ChEBI" id="CHEBI:15378"/>
        <dbReference type="ChEBI" id="CHEBI:17790"/>
        <dbReference type="ChEBI" id="CHEBI:29973"/>
        <dbReference type="ChEBI" id="CHEBI:82795"/>
        <dbReference type="EC" id="3.1.1.61"/>
    </reaction>
</comment>
<dbReference type="CDD" id="cd16432">
    <property type="entry name" value="CheB_Rec"/>
    <property type="match status" value="1"/>
</dbReference>
<dbReference type="InterPro" id="IPR035909">
    <property type="entry name" value="CheB_C"/>
</dbReference>
<feature type="active site" evidence="4">
    <location>
        <position position="46"/>
    </location>
</feature>
<name>A0A1M4MLQ3_9EURY</name>
<evidence type="ECO:0000313" key="7">
    <source>
        <dbReference type="Proteomes" id="UP000184671"/>
    </source>
</evidence>
<dbReference type="GO" id="GO:0005737">
    <property type="term" value="C:cytoplasm"/>
    <property type="evidence" value="ECO:0007669"/>
    <property type="project" value="InterPro"/>
</dbReference>
<dbReference type="OrthoDB" id="2857at2157"/>
<reference evidence="6 7" key="1">
    <citation type="submission" date="2016-08" db="EMBL/GenBank/DDBJ databases">
        <authorList>
            <person name="Seilhamer J.J."/>
        </authorList>
    </citation>
    <scope>NUCLEOTIDE SEQUENCE [LARGE SCALE GENOMIC DNA]</scope>
    <source>
        <strain evidence="6">L21-II-0</strain>
    </source>
</reference>
<dbReference type="STRING" id="118126.L21_1729"/>
<feature type="active site" evidence="4">
    <location>
        <position position="20"/>
    </location>
</feature>
<organism evidence="6 7">
    <name type="scientific">Methanoculleus chikugoensis</name>
    <dbReference type="NCBI Taxonomy" id="118126"/>
    <lineage>
        <taxon>Archaea</taxon>
        <taxon>Methanobacteriati</taxon>
        <taxon>Methanobacteriota</taxon>
        <taxon>Stenosarchaea group</taxon>
        <taxon>Methanomicrobia</taxon>
        <taxon>Methanomicrobiales</taxon>
        <taxon>Methanomicrobiaceae</taxon>
        <taxon>Methanoculleus</taxon>
    </lineage>
</organism>
<dbReference type="Pfam" id="PF01339">
    <property type="entry name" value="CheB_methylest"/>
    <property type="match status" value="1"/>
</dbReference>
<dbReference type="PANTHER" id="PTHR42872:SF3">
    <property type="entry name" value="PROTEIN-GLUTAMATE METHYLESTERASE_PROTEIN-GLUTAMINE GLUTAMINASE 1"/>
    <property type="match status" value="1"/>
</dbReference>
<dbReference type="GO" id="GO:0008984">
    <property type="term" value="F:protein-glutamate methylesterase activity"/>
    <property type="evidence" value="ECO:0007669"/>
    <property type="project" value="UniProtKB-EC"/>
</dbReference>
<gene>
    <name evidence="6" type="primary">cheB_2</name>
    <name evidence="6" type="ORF">L21_1729</name>
</gene>
<dbReference type="EC" id="3.1.1.61" evidence="2"/>
<keyword evidence="1 4" id="KW-0378">Hydrolase</keyword>
<evidence type="ECO:0000256" key="3">
    <source>
        <dbReference type="ARBA" id="ARBA00048267"/>
    </source>
</evidence>
<dbReference type="RefSeq" id="WP_074370098.1">
    <property type="nucleotide sequence ID" value="NZ_FMID01000042.1"/>
</dbReference>
<evidence type="ECO:0000259" key="5">
    <source>
        <dbReference type="PROSITE" id="PS50122"/>
    </source>
</evidence>
<evidence type="ECO:0000313" key="6">
    <source>
        <dbReference type="EMBL" id="SCL75813.1"/>
    </source>
</evidence>
<keyword evidence="4" id="KW-0145">Chemotaxis</keyword>
<dbReference type="EMBL" id="FMID01000042">
    <property type="protein sequence ID" value="SCL75813.1"/>
    <property type="molecule type" value="Genomic_DNA"/>
</dbReference>
<evidence type="ECO:0000256" key="2">
    <source>
        <dbReference type="ARBA" id="ARBA00039140"/>
    </source>
</evidence>
<feature type="active site" evidence="4">
    <location>
        <position position="139"/>
    </location>
</feature>
<dbReference type="PANTHER" id="PTHR42872">
    <property type="entry name" value="PROTEIN-GLUTAMATE METHYLESTERASE/PROTEIN-GLUTAMINE GLUTAMINASE"/>
    <property type="match status" value="1"/>
</dbReference>
<evidence type="ECO:0000256" key="4">
    <source>
        <dbReference type="PROSITE-ProRule" id="PRU00050"/>
    </source>
</evidence>
<sequence>MEYSSSLPRDGRTIVVIGSSTGGARTLEVIFSQFPLVDAAVILVQHMPHSMNNALCRHIEEISFMETGIAEDGEAIEHGKVYVAPSDLHLKLIKNRTISLFDDRKVQYVRPSIDVAMTSLERRENDRVAGVILSGMGSDGAEGICHIKSIGGTTYAQALRTCAIHYMPRAAFATGRVDEMLPPEGIRENLIRFAGIL</sequence>
<dbReference type="InterPro" id="IPR000673">
    <property type="entry name" value="Sig_transdc_resp-reg_Me-estase"/>
</dbReference>
<dbReference type="GO" id="GO:0000156">
    <property type="term" value="F:phosphorelay response regulator activity"/>
    <property type="evidence" value="ECO:0007669"/>
    <property type="project" value="InterPro"/>
</dbReference>
<dbReference type="Proteomes" id="UP000184671">
    <property type="component" value="Unassembled WGS sequence"/>
</dbReference>
<dbReference type="PROSITE" id="PS50122">
    <property type="entry name" value="CHEB"/>
    <property type="match status" value="1"/>
</dbReference>
<proteinExistence type="predicted"/>
<dbReference type="AlphaFoldDB" id="A0A1M4MLQ3"/>
<accession>A0A1M4MLQ3</accession>
<protein>
    <recommendedName>
        <fullName evidence="2">protein-glutamate methylesterase</fullName>
        <ecNumber evidence="2">3.1.1.61</ecNumber>
    </recommendedName>
</protein>